<dbReference type="EMBL" id="UINC01029672">
    <property type="protein sequence ID" value="SVB12784.1"/>
    <property type="molecule type" value="Genomic_DNA"/>
</dbReference>
<evidence type="ECO:0000256" key="1">
    <source>
        <dbReference type="SAM" id="MobiDB-lite"/>
    </source>
</evidence>
<feature type="non-terminal residue" evidence="3">
    <location>
        <position position="1"/>
    </location>
</feature>
<accession>A0A382BGK1</accession>
<name>A0A382BGK1_9ZZZZ</name>
<feature type="compositionally biased region" description="Basic and acidic residues" evidence="1">
    <location>
        <begin position="262"/>
        <end position="276"/>
    </location>
</feature>
<dbReference type="Gene3D" id="3.40.50.300">
    <property type="entry name" value="P-loop containing nucleotide triphosphate hydrolases"/>
    <property type="match status" value="1"/>
</dbReference>
<reference evidence="3" key="1">
    <citation type="submission" date="2018-05" db="EMBL/GenBank/DDBJ databases">
        <authorList>
            <person name="Lanie J.A."/>
            <person name="Ng W.-L."/>
            <person name="Kazmierczak K.M."/>
            <person name="Andrzejewski T.M."/>
            <person name="Davidsen T.M."/>
            <person name="Wayne K.J."/>
            <person name="Tettelin H."/>
            <person name="Glass J.I."/>
            <person name="Rusch D."/>
            <person name="Podicherti R."/>
            <person name="Tsui H.-C.T."/>
            <person name="Winkler M.E."/>
        </authorList>
    </citation>
    <scope>NUCLEOTIDE SEQUENCE</scope>
</reference>
<protein>
    <recommendedName>
        <fullName evidence="2">SF4 helicase domain-containing protein</fullName>
    </recommendedName>
</protein>
<sequence>LVAPAGIGKTWMLQRISYHALCMGKNVLHYTLELNQSYIGLRYDTIFSGIPTSEIKYQKEAVRKALEKAKGNLLIKYFPTRSASVQTLSAHMKQVELSGLKPDIVIVDYADIMKDISGGKELRHRLGNIYEDLRGLAGEMEVPIWTASQANRSSLEEEVIGAEKIAEAYSKVMTADFVLSLSRKIEDKAANTARAHVIKNRFGVDGITYPCTMNTHTGLINVHRPSSKMGVESSKKMRSAEDFLQQSARNAYRVLGPNGNKGSEEKTSDKNLDGFE</sequence>
<dbReference type="InterPro" id="IPR007694">
    <property type="entry name" value="DNA_helicase_DnaB-like_C"/>
</dbReference>
<feature type="domain" description="SF4 helicase" evidence="2">
    <location>
        <begin position="3"/>
        <end position="204"/>
    </location>
</feature>
<dbReference type="GO" id="GO:0006260">
    <property type="term" value="P:DNA replication"/>
    <property type="evidence" value="ECO:0007669"/>
    <property type="project" value="InterPro"/>
</dbReference>
<feature type="region of interest" description="Disordered" evidence="1">
    <location>
        <begin position="249"/>
        <end position="276"/>
    </location>
</feature>
<organism evidence="3">
    <name type="scientific">marine metagenome</name>
    <dbReference type="NCBI Taxonomy" id="408172"/>
    <lineage>
        <taxon>unclassified sequences</taxon>
        <taxon>metagenomes</taxon>
        <taxon>ecological metagenomes</taxon>
    </lineage>
</organism>
<gene>
    <name evidence="3" type="ORF">METZ01_LOCUS165638</name>
</gene>
<dbReference type="AlphaFoldDB" id="A0A382BGK1"/>
<evidence type="ECO:0000313" key="3">
    <source>
        <dbReference type="EMBL" id="SVB12784.1"/>
    </source>
</evidence>
<proteinExistence type="predicted"/>
<dbReference type="GO" id="GO:0005524">
    <property type="term" value="F:ATP binding"/>
    <property type="evidence" value="ECO:0007669"/>
    <property type="project" value="InterPro"/>
</dbReference>
<dbReference type="InterPro" id="IPR027417">
    <property type="entry name" value="P-loop_NTPase"/>
</dbReference>
<evidence type="ECO:0000259" key="2">
    <source>
        <dbReference type="Pfam" id="PF03796"/>
    </source>
</evidence>
<dbReference type="Pfam" id="PF03796">
    <property type="entry name" value="DnaB_C"/>
    <property type="match status" value="1"/>
</dbReference>
<dbReference type="SUPFAM" id="SSF52540">
    <property type="entry name" value="P-loop containing nucleoside triphosphate hydrolases"/>
    <property type="match status" value="1"/>
</dbReference>
<dbReference type="GO" id="GO:0003678">
    <property type="term" value="F:DNA helicase activity"/>
    <property type="evidence" value="ECO:0007669"/>
    <property type="project" value="InterPro"/>
</dbReference>